<dbReference type="InterPro" id="IPR023213">
    <property type="entry name" value="CAT-like_dom_sf"/>
</dbReference>
<accession>A0ABW9N3H9</accession>
<keyword evidence="2" id="KW-1185">Reference proteome</keyword>
<evidence type="ECO:0000313" key="2">
    <source>
        <dbReference type="Proteomes" id="UP000364097"/>
    </source>
</evidence>
<dbReference type="Proteomes" id="UP000364097">
    <property type="component" value="Unassembled WGS sequence"/>
</dbReference>
<reference evidence="1" key="1">
    <citation type="submission" date="2019-08" db="EMBL/GenBank/DDBJ databases">
        <title>Rapid identification of Enteric Bacteria from Whole Genome Sequences (WGS) using Average Nucleotide Identity (ANI).</title>
        <authorList>
            <person name="Lane C."/>
        </authorList>
    </citation>
    <scope>NUCLEOTIDE SEQUENCE [LARGE SCALE GENOMIC DNA]</scope>
    <source>
        <strain evidence="1">2010D-8461</strain>
    </source>
</reference>
<protein>
    <submittedName>
        <fullName evidence="1">Uncharacterized protein</fullName>
    </submittedName>
</protein>
<organism evidence="1 2">
    <name type="scientific">Campylobacter subantarcticus</name>
    <dbReference type="NCBI Taxonomy" id="497724"/>
    <lineage>
        <taxon>Bacteria</taxon>
        <taxon>Pseudomonadati</taxon>
        <taxon>Campylobacterota</taxon>
        <taxon>Epsilonproteobacteria</taxon>
        <taxon>Campylobacterales</taxon>
        <taxon>Campylobacteraceae</taxon>
        <taxon>Campylobacter</taxon>
    </lineage>
</organism>
<evidence type="ECO:0000313" key="1">
    <source>
        <dbReference type="EMBL" id="MPB98822.1"/>
    </source>
</evidence>
<comment type="caution">
    <text evidence="1">The sequence shown here is derived from an EMBL/GenBank/DDBJ whole genome shotgun (WGS) entry which is preliminary data.</text>
</comment>
<dbReference type="Gene3D" id="3.30.559.10">
    <property type="entry name" value="Chloramphenicol acetyltransferase-like domain"/>
    <property type="match status" value="1"/>
</dbReference>
<proteinExistence type="predicted"/>
<gene>
    <name evidence="1" type="ORF">A0Z09_001945</name>
</gene>
<sequence>MIKENKRFLVPFSINVNHTTNDTYHIHLFLGKLQ</sequence>
<dbReference type="EMBL" id="AACKMW020000017">
    <property type="protein sequence ID" value="MPB98822.1"/>
    <property type="molecule type" value="Genomic_DNA"/>
</dbReference>
<name>A0ABW9N3H9_9BACT</name>